<feature type="compositionally biased region" description="Polar residues" evidence="1">
    <location>
        <begin position="172"/>
        <end position="183"/>
    </location>
</feature>
<gene>
    <name evidence="2" type="ORF">EK21DRAFT_94454</name>
</gene>
<protein>
    <submittedName>
        <fullName evidence="2">Uncharacterized protein</fullName>
    </submittedName>
</protein>
<feature type="compositionally biased region" description="Low complexity" evidence="1">
    <location>
        <begin position="254"/>
        <end position="269"/>
    </location>
</feature>
<keyword evidence="3" id="KW-1185">Reference proteome</keyword>
<evidence type="ECO:0000256" key="1">
    <source>
        <dbReference type="SAM" id="MobiDB-lite"/>
    </source>
</evidence>
<organism evidence="2 3">
    <name type="scientific">Setomelanomma holmii</name>
    <dbReference type="NCBI Taxonomy" id="210430"/>
    <lineage>
        <taxon>Eukaryota</taxon>
        <taxon>Fungi</taxon>
        <taxon>Dikarya</taxon>
        <taxon>Ascomycota</taxon>
        <taxon>Pezizomycotina</taxon>
        <taxon>Dothideomycetes</taxon>
        <taxon>Pleosporomycetidae</taxon>
        <taxon>Pleosporales</taxon>
        <taxon>Pleosporineae</taxon>
        <taxon>Phaeosphaeriaceae</taxon>
        <taxon>Setomelanomma</taxon>
    </lineage>
</organism>
<name>A0A9P4GXV5_9PLEO</name>
<dbReference type="AlphaFoldDB" id="A0A9P4GXV5"/>
<feature type="region of interest" description="Disordered" evidence="1">
    <location>
        <begin position="249"/>
        <end position="272"/>
    </location>
</feature>
<evidence type="ECO:0000313" key="3">
    <source>
        <dbReference type="Proteomes" id="UP000799777"/>
    </source>
</evidence>
<accession>A0A9P4GXV5</accession>
<dbReference type="EMBL" id="ML978314">
    <property type="protein sequence ID" value="KAF2023982.1"/>
    <property type="molecule type" value="Genomic_DNA"/>
</dbReference>
<feature type="region of interest" description="Disordered" evidence="1">
    <location>
        <begin position="172"/>
        <end position="196"/>
    </location>
</feature>
<feature type="region of interest" description="Disordered" evidence="1">
    <location>
        <begin position="296"/>
        <end position="328"/>
    </location>
</feature>
<dbReference type="Proteomes" id="UP000799777">
    <property type="component" value="Unassembled WGS sequence"/>
</dbReference>
<reference evidence="2" key="1">
    <citation type="journal article" date="2020" name="Stud. Mycol.">
        <title>101 Dothideomycetes genomes: a test case for predicting lifestyles and emergence of pathogens.</title>
        <authorList>
            <person name="Haridas S."/>
            <person name="Albert R."/>
            <person name="Binder M."/>
            <person name="Bloem J."/>
            <person name="Labutti K."/>
            <person name="Salamov A."/>
            <person name="Andreopoulos B."/>
            <person name="Baker S."/>
            <person name="Barry K."/>
            <person name="Bills G."/>
            <person name="Bluhm B."/>
            <person name="Cannon C."/>
            <person name="Castanera R."/>
            <person name="Culley D."/>
            <person name="Daum C."/>
            <person name="Ezra D."/>
            <person name="Gonzalez J."/>
            <person name="Henrissat B."/>
            <person name="Kuo A."/>
            <person name="Liang C."/>
            <person name="Lipzen A."/>
            <person name="Lutzoni F."/>
            <person name="Magnuson J."/>
            <person name="Mondo S."/>
            <person name="Nolan M."/>
            <person name="Ohm R."/>
            <person name="Pangilinan J."/>
            <person name="Park H.-J."/>
            <person name="Ramirez L."/>
            <person name="Alfaro M."/>
            <person name="Sun H."/>
            <person name="Tritt A."/>
            <person name="Yoshinaga Y."/>
            <person name="Zwiers L.-H."/>
            <person name="Turgeon B."/>
            <person name="Goodwin S."/>
            <person name="Spatafora J."/>
            <person name="Crous P."/>
            <person name="Grigoriev I."/>
        </authorList>
    </citation>
    <scope>NUCLEOTIDE SEQUENCE</scope>
    <source>
        <strain evidence="2">CBS 110217</strain>
    </source>
</reference>
<comment type="caution">
    <text evidence="2">The sequence shown here is derived from an EMBL/GenBank/DDBJ whole genome shotgun (WGS) entry which is preliminary data.</text>
</comment>
<feature type="compositionally biased region" description="Low complexity" evidence="1">
    <location>
        <begin position="314"/>
        <end position="326"/>
    </location>
</feature>
<evidence type="ECO:0000313" key="2">
    <source>
        <dbReference type="EMBL" id="KAF2023982.1"/>
    </source>
</evidence>
<proteinExistence type="predicted"/>
<sequence>MRGSLACCAGMEYTGWMDCDPKNVPAEGRETAKAAYDSAQGCPTTARCLHSDAASHAHQQRRLAVDAKPRQNGVVWQPATQRIRTDPRMRSAYVASGIETRFGPVIEKGRAGATVGFAFHSSIILVGLQTSVHAASPNLKHVFMLAGTPHLPSQTFACWKLSAVKGRRTAEGNTRYTASPQACSSTSPLPLSTPPTPELVPKPPRPAAFHLFLPSRRLSPPDCLRDVPFVCPVAPSRICLAPAASEPHLPAGVPSSPAARARAASAATRPPSPCTPTITQVSVCVLRLTAANHTLGTTPLDVQPHAAPRPSPPTTTSTGPPSADSTLAAPSFFQRPLFDIHIHH</sequence>